<gene>
    <name evidence="3" type="ordered locus">PSMK_03090</name>
</gene>
<organism evidence="3 4">
    <name type="scientific">Phycisphaera mikurensis (strain NBRC 102666 / KCTC 22515 / FYK2301M01)</name>
    <dbReference type="NCBI Taxonomy" id="1142394"/>
    <lineage>
        <taxon>Bacteria</taxon>
        <taxon>Pseudomonadati</taxon>
        <taxon>Planctomycetota</taxon>
        <taxon>Phycisphaerae</taxon>
        <taxon>Phycisphaerales</taxon>
        <taxon>Phycisphaeraceae</taxon>
        <taxon>Phycisphaera</taxon>
    </lineage>
</organism>
<sequence length="879" mass="95075">MRPAPHAPTPARFPLPRRPRSGSRQRGVAAIIAMMFLVIFGSLAAAMAIVSQGGLRSAESHLKVNRSHAAAETGLDLLEWRMEQAMAGRTNDPALDASLSLTPVRSDQGVVTPALAVGFWNQTAWNLNQILGATGSLGVNHNQRGLRLEPQASGSLSQKLSLGPIRVGPGQPDFEAVLQPHPLPGEDYTSARYDRLPYGPPAGKPDGTALEKAAWARDVKLKREAGIDFVVGSPTEAGRVAGFEYRPLDARFIRVSVTGTDRGTFNASADGAARAVSREGAAHSVIRRTVEQDYLLTKTIPFALLARSRVMIGRNVTIDGPVNSRFSDVKHKHGHPIQMESDFFNLLGTGSNGLNNDLNGFVSTLSSNGSGVDLDGDNRINLASPSETAGLIDPRDSDFDGDGYLSEFDWFVKAFDGRSGGVVDGRISPDELGIDASSPDQTLQQLFTLIDADASPNVTYGPDGQPIGDGFLDADDEYAKVRGQLIMEATLEDWEEVAAESGNYRDYLKGPVTADFGKRPLVAGEEATDDAYDFSANSFDMTAYSDRATNTLNPASAGSATANDTSEPVEFNGRNTDADGNPIFEKVPYQSEYAYDHFDRPVYRNLRFSDIRIPPGTNALFENCRFIGVTYIETAANNMDPNFNYAGIQDKDGVPTYWDRPVEIDGVKYGGLRPTDPGYDPADNATGTKMLSNNIRFHNCTFEGPVTGGPVGGGRFPANFQFTHTRNKVTFTGRTRWEHDANNGKSDADKAFYRRSSILMPHFSVELGSFKDPASLTEEVDLEGTVVAGIIDIRGQADVHGTVVTTFEPESDTGPVIGNTSPNFNTTLGYFDNADGDREGERPDNGVGRIRLRYNAVATLPDGIESPITLVPLHRTYAE</sequence>
<dbReference type="Proteomes" id="UP000007881">
    <property type="component" value="Chromosome"/>
</dbReference>
<dbReference type="STRING" id="1142394.PSMK_03090"/>
<reference evidence="3 4" key="1">
    <citation type="submission" date="2012-02" db="EMBL/GenBank/DDBJ databases">
        <title>Complete genome sequence of Phycisphaera mikurensis NBRC 102666.</title>
        <authorList>
            <person name="Ankai A."/>
            <person name="Hosoyama A."/>
            <person name="Terui Y."/>
            <person name="Sekine M."/>
            <person name="Fukai R."/>
            <person name="Kato Y."/>
            <person name="Nakamura S."/>
            <person name="Yamada-Narita S."/>
            <person name="Kawakoshi A."/>
            <person name="Fukunaga Y."/>
            <person name="Yamazaki S."/>
            <person name="Fujita N."/>
        </authorList>
    </citation>
    <scope>NUCLEOTIDE SEQUENCE [LARGE SCALE GENOMIC DNA]</scope>
    <source>
        <strain evidence="4">NBRC 102666 / KCTC 22515 / FYK2301M01</strain>
    </source>
</reference>
<feature type="compositionally biased region" description="Polar residues" evidence="1">
    <location>
        <begin position="554"/>
        <end position="566"/>
    </location>
</feature>
<dbReference type="KEGG" id="phm:PSMK_03090"/>
<protein>
    <submittedName>
        <fullName evidence="3">Uncharacterized protein</fullName>
    </submittedName>
</protein>
<dbReference type="HOGENOM" id="CLU_327293_0_0_0"/>
<dbReference type="RefSeq" id="WP_014435688.1">
    <property type="nucleotide sequence ID" value="NC_017080.1"/>
</dbReference>
<evidence type="ECO:0000313" key="3">
    <source>
        <dbReference type="EMBL" id="BAM02468.1"/>
    </source>
</evidence>
<dbReference type="EMBL" id="AP012338">
    <property type="protein sequence ID" value="BAM02468.1"/>
    <property type="molecule type" value="Genomic_DNA"/>
</dbReference>
<keyword evidence="2" id="KW-1133">Transmembrane helix</keyword>
<keyword evidence="2" id="KW-0812">Transmembrane</keyword>
<feature type="transmembrane region" description="Helical" evidence="2">
    <location>
        <begin position="27"/>
        <end position="50"/>
    </location>
</feature>
<evidence type="ECO:0000256" key="1">
    <source>
        <dbReference type="SAM" id="MobiDB-lite"/>
    </source>
</evidence>
<evidence type="ECO:0000256" key="2">
    <source>
        <dbReference type="SAM" id="Phobius"/>
    </source>
</evidence>
<feature type="region of interest" description="Disordered" evidence="1">
    <location>
        <begin position="554"/>
        <end position="582"/>
    </location>
</feature>
<keyword evidence="2" id="KW-0472">Membrane</keyword>
<evidence type="ECO:0000313" key="4">
    <source>
        <dbReference type="Proteomes" id="UP000007881"/>
    </source>
</evidence>
<feature type="compositionally biased region" description="Pro residues" evidence="1">
    <location>
        <begin position="1"/>
        <end position="13"/>
    </location>
</feature>
<proteinExistence type="predicted"/>
<name>I0IB30_PHYMF</name>
<dbReference type="AlphaFoldDB" id="I0IB30"/>
<accession>I0IB30</accession>
<feature type="region of interest" description="Disordered" evidence="1">
    <location>
        <begin position="1"/>
        <end position="22"/>
    </location>
</feature>
<dbReference type="OrthoDB" id="3078161at2"/>
<keyword evidence="4" id="KW-1185">Reference proteome</keyword>
<dbReference type="eggNOG" id="COG3156">
    <property type="taxonomic scope" value="Bacteria"/>
</dbReference>